<evidence type="ECO:0000259" key="1">
    <source>
        <dbReference type="Pfam" id="PF01261"/>
    </source>
</evidence>
<gene>
    <name evidence="2" type="ORF">GCM10009802_48190</name>
</gene>
<keyword evidence="2" id="KW-0413">Isomerase</keyword>
<comment type="caution">
    <text evidence="2">The sequence shown here is derived from an EMBL/GenBank/DDBJ whole genome shotgun (WGS) entry which is preliminary data.</text>
</comment>
<dbReference type="InterPro" id="IPR013022">
    <property type="entry name" value="Xyl_isomerase-like_TIM-brl"/>
</dbReference>
<reference evidence="2 3" key="1">
    <citation type="journal article" date="2019" name="Int. J. Syst. Evol. Microbiol.">
        <title>The Global Catalogue of Microorganisms (GCM) 10K type strain sequencing project: providing services to taxonomists for standard genome sequencing and annotation.</title>
        <authorList>
            <consortium name="The Broad Institute Genomics Platform"/>
            <consortium name="The Broad Institute Genome Sequencing Center for Infectious Disease"/>
            <person name="Wu L."/>
            <person name="Ma J."/>
        </authorList>
    </citation>
    <scope>NUCLEOTIDE SEQUENCE [LARGE SCALE GENOMIC DNA]</scope>
    <source>
        <strain evidence="2 3">JCM 15481</strain>
    </source>
</reference>
<feature type="domain" description="Xylose isomerase-like TIM barrel" evidence="1">
    <location>
        <begin position="25"/>
        <end position="216"/>
    </location>
</feature>
<proteinExistence type="predicted"/>
<dbReference type="PANTHER" id="PTHR12110">
    <property type="entry name" value="HYDROXYPYRUVATE ISOMERASE"/>
    <property type="match status" value="1"/>
</dbReference>
<organism evidence="2 3">
    <name type="scientific">Streptomyces synnematoformans</name>
    <dbReference type="NCBI Taxonomy" id="415721"/>
    <lineage>
        <taxon>Bacteria</taxon>
        <taxon>Bacillati</taxon>
        <taxon>Actinomycetota</taxon>
        <taxon>Actinomycetes</taxon>
        <taxon>Kitasatosporales</taxon>
        <taxon>Streptomycetaceae</taxon>
        <taxon>Streptomyces</taxon>
    </lineage>
</organism>
<protein>
    <submittedName>
        <fullName evidence="2">Sugar phosphate isomerase/epimerase</fullName>
    </submittedName>
</protein>
<dbReference type="Pfam" id="PF01261">
    <property type="entry name" value="AP_endonuc_2"/>
    <property type="match status" value="1"/>
</dbReference>
<sequence length="250" mass="26273">MSPSLGVQLYTVREEIAADRPGTFAALAGFGYRLVECYDVLTDPEALRADLDAAGLAAGSVHAHVLADPERAEAAFRGARTVGADTVFVPYQPPERFADADAVRAVAGELAEAAKRAAGHGLALGYHNHEFELAQHVGGVPALEVLADLLAGQDAPVQLEVDTYWAAVGGQDVPALLGRLGDRVTHLHIKDGPVTKDDPMTAVGTGRMPVEAVLAAGAGARRHIVELDRCATDMLTAVRDSLAWLEGKSR</sequence>
<evidence type="ECO:0000313" key="3">
    <source>
        <dbReference type="Proteomes" id="UP001500443"/>
    </source>
</evidence>
<dbReference type="InterPro" id="IPR036237">
    <property type="entry name" value="Xyl_isomerase-like_sf"/>
</dbReference>
<dbReference type="EMBL" id="BAAAPF010000197">
    <property type="protein sequence ID" value="GAA2138597.1"/>
    <property type="molecule type" value="Genomic_DNA"/>
</dbReference>
<evidence type="ECO:0000313" key="2">
    <source>
        <dbReference type="EMBL" id="GAA2138597.1"/>
    </source>
</evidence>
<dbReference type="SUPFAM" id="SSF51658">
    <property type="entry name" value="Xylose isomerase-like"/>
    <property type="match status" value="1"/>
</dbReference>
<keyword evidence="3" id="KW-1185">Reference proteome</keyword>
<dbReference type="PANTHER" id="PTHR12110:SF41">
    <property type="entry name" value="INOSOSE DEHYDRATASE"/>
    <property type="match status" value="1"/>
</dbReference>
<name>A0ABN2Z909_9ACTN</name>
<dbReference type="InterPro" id="IPR050312">
    <property type="entry name" value="IolE/XylAMocC-like"/>
</dbReference>
<accession>A0ABN2Z909</accession>
<dbReference type="Gene3D" id="3.20.20.150">
    <property type="entry name" value="Divalent-metal-dependent TIM barrel enzymes"/>
    <property type="match status" value="1"/>
</dbReference>
<dbReference type="Proteomes" id="UP001500443">
    <property type="component" value="Unassembled WGS sequence"/>
</dbReference>
<dbReference type="GO" id="GO:0016853">
    <property type="term" value="F:isomerase activity"/>
    <property type="evidence" value="ECO:0007669"/>
    <property type="project" value="UniProtKB-KW"/>
</dbReference>